<dbReference type="InterPro" id="IPR040122">
    <property type="entry name" value="Importin_beta"/>
</dbReference>
<evidence type="ECO:0000256" key="4">
    <source>
        <dbReference type="ARBA" id="ARBA00022737"/>
    </source>
</evidence>
<evidence type="ECO:0000313" key="6">
    <source>
        <dbReference type="EMBL" id="KAK6912335.1"/>
    </source>
</evidence>
<dbReference type="PANTHER" id="PTHR10527">
    <property type="entry name" value="IMPORTIN BETA"/>
    <property type="match status" value="1"/>
</dbReference>
<dbReference type="InterPro" id="IPR011989">
    <property type="entry name" value="ARM-like"/>
</dbReference>
<dbReference type="SUPFAM" id="SSF48371">
    <property type="entry name" value="ARM repeat"/>
    <property type="match status" value="1"/>
</dbReference>
<sequence length="293" mass="32858">MDVRASAFHACVLLLERFFDSFDCDLFNEVLPGIMKALLGMLSRGHERLAQGALTHLLALVTVKPDVFRLVIDDVVYSLLKIAECELLEEETKYAGVELLSTRAESVDKDNSMITNLPEHYKSRLISVLMTMLQCIEDDPAWHNLDDSHGASAGKTKYFFLETEFLDTISIPYLQALSWKRRYAGIQAFIAVSGGCFGASHWILQVMVSCLEQVTAIILAVFRDPHPRVRWAAIDSVIRLVQDIEAEFLAGYCTRFLPALAAALDNFDNPCVQSRCSASLLGIEVRKLQRLLQ</sequence>
<evidence type="ECO:0000313" key="7">
    <source>
        <dbReference type="Proteomes" id="UP001370490"/>
    </source>
</evidence>
<organism evidence="6 7">
    <name type="scientific">Dillenia turbinata</name>
    <dbReference type="NCBI Taxonomy" id="194707"/>
    <lineage>
        <taxon>Eukaryota</taxon>
        <taxon>Viridiplantae</taxon>
        <taxon>Streptophyta</taxon>
        <taxon>Embryophyta</taxon>
        <taxon>Tracheophyta</taxon>
        <taxon>Spermatophyta</taxon>
        <taxon>Magnoliopsida</taxon>
        <taxon>eudicotyledons</taxon>
        <taxon>Gunneridae</taxon>
        <taxon>Pentapetalae</taxon>
        <taxon>Dilleniales</taxon>
        <taxon>Dilleniaceae</taxon>
        <taxon>Dillenia</taxon>
    </lineage>
</organism>
<accession>A0AAN8UBH0</accession>
<proteinExistence type="predicted"/>
<name>A0AAN8UBH0_9MAGN</name>
<dbReference type="EMBL" id="JBAMMX010000027">
    <property type="protein sequence ID" value="KAK6912335.1"/>
    <property type="molecule type" value="Genomic_DNA"/>
</dbReference>
<protein>
    <submittedName>
        <fullName evidence="6">Uncharacterized protein</fullName>
    </submittedName>
</protein>
<dbReference type="AlphaFoldDB" id="A0AAN8UBH0"/>
<dbReference type="Gene3D" id="1.25.10.10">
    <property type="entry name" value="Leucine-rich Repeat Variant"/>
    <property type="match status" value="1"/>
</dbReference>
<comment type="subcellular location">
    <subcellularLocation>
        <location evidence="1">Cytoplasm</location>
    </subcellularLocation>
</comment>
<dbReference type="InterPro" id="IPR016024">
    <property type="entry name" value="ARM-type_fold"/>
</dbReference>
<keyword evidence="7" id="KW-1185">Reference proteome</keyword>
<evidence type="ECO:0000256" key="5">
    <source>
        <dbReference type="ARBA" id="ARBA00022927"/>
    </source>
</evidence>
<evidence type="ECO:0000256" key="3">
    <source>
        <dbReference type="ARBA" id="ARBA00022490"/>
    </source>
</evidence>
<reference evidence="6 7" key="1">
    <citation type="submission" date="2023-12" db="EMBL/GenBank/DDBJ databases">
        <title>A high-quality genome assembly for Dillenia turbinata (Dilleniales).</title>
        <authorList>
            <person name="Chanderbali A."/>
        </authorList>
    </citation>
    <scope>NUCLEOTIDE SEQUENCE [LARGE SCALE GENOMIC DNA]</scope>
    <source>
        <strain evidence="6">LSX21</strain>
        <tissue evidence="6">Leaf</tissue>
    </source>
</reference>
<evidence type="ECO:0000256" key="1">
    <source>
        <dbReference type="ARBA" id="ARBA00004496"/>
    </source>
</evidence>
<comment type="caution">
    <text evidence="6">The sequence shown here is derived from an EMBL/GenBank/DDBJ whole genome shotgun (WGS) entry which is preliminary data.</text>
</comment>
<feature type="non-terminal residue" evidence="6">
    <location>
        <position position="293"/>
    </location>
</feature>
<dbReference type="GO" id="GO:0006606">
    <property type="term" value="P:protein import into nucleus"/>
    <property type="evidence" value="ECO:0007669"/>
    <property type="project" value="InterPro"/>
</dbReference>
<gene>
    <name evidence="6" type="ORF">RJ641_021936</name>
</gene>
<evidence type="ECO:0000256" key="2">
    <source>
        <dbReference type="ARBA" id="ARBA00022448"/>
    </source>
</evidence>
<keyword evidence="5" id="KW-0653">Protein transport</keyword>
<dbReference type="GO" id="GO:0005737">
    <property type="term" value="C:cytoplasm"/>
    <property type="evidence" value="ECO:0007669"/>
    <property type="project" value="UniProtKB-SubCell"/>
</dbReference>
<keyword evidence="2" id="KW-0813">Transport</keyword>
<dbReference type="Proteomes" id="UP001370490">
    <property type="component" value="Unassembled WGS sequence"/>
</dbReference>
<keyword evidence="4" id="KW-0677">Repeat</keyword>
<keyword evidence="3" id="KW-0963">Cytoplasm</keyword>